<dbReference type="SUPFAM" id="SSF55874">
    <property type="entry name" value="ATPase domain of HSP90 chaperone/DNA topoisomerase II/histidine kinase"/>
    <property type="match status" value="1"/>
</dbReference>
<evidence type="ECO:0000256" key="2">
    <source>
        <dbReference type="ARBA" id="ARBA00012438"/>
    </source>
</evidence>
<evidence type="ECO:0000256" key="7">
    <source>
        <dbReference type="ARBA" id="ARBA00022840"/>
    </source>
</evidence>
<evidence type="ECO:0000256" key="4">
    <source>
        <dbReference type="ARBA" id="ARBA00022679"/>
    </source>
</evidence>
<sequence length="427" mass="46990">MDTTDGAVRPRRPTTSISSRLLLIVLCVLLGVGAAMLTLTIRAEREAREQVRQTNAILRTLSTTLQAGIDAETGQRGYVLTGDPQYLTPYTRARAIWLDQIDQLEVELMRGGTQRQVELAEQVRELATRKLDELAASVVLIREDRRDEAIARIESDRGKQIMDAFRIAISQLQDEELAVLEQAVVRAEQREAFSIPVVGIIGVLLVLLMMLGLWLERRTTLAEAAARDAAALREARERSDLLARELNHRVKNLFAVILAIISRSSRDESDVQTALGKVRDRVHALSVAHSVSIGQLETRAAALQDLAEAALAPYRDTGAQITIEGPAVSLPISAVTPLGLILHELSTNAAKYGALCRDGGALDIRWETTRDGVELHWQERGVTLDPADVTEGFGSVMMRSSARQLDGEIEVEPTPEGLRARLRIPIM</sequence>
<keyword evidence="11" id="KW-1185">Reference proteome</keyword>
<keyword evidence="4" id="KW-0808">Transferase</keyword>
<dbReference type="GO" id="GO:0004673">
    <property type="term" value="F:protein histidine kinase activity"/>
    <property type="evidence" value="ECO:0007669"/>
    <property type="project" value="UniProtKB-EC"/>
</dbReference>
<evidence type="ECO:0000256" key="3">
    <source>
        <dbReference type="ARBA" id="ARBA00022553"/>
    </source>
</evidence>
<dbReference type="PANTHER" id="PTHR41523">
    <property type="entry name" value="TWO-COMPONENT SYSTEM SENSOR PROTEIN"/>
    <property type="match status" value="1"/>
</dbReference>
<accession>A0A7S9LPG5</accession>
<organism evidence="10 11">
    <name type="scientific">Pontivivens ytuae</name>
    <dbReference type="NCBI Taxonomy" id="2789856"/>
    <lineage>
        <taxon>Bacteria</taxon>
        <taxon>Pseudomonadati</taxon>
        <taxon>Pseudomonadota</taxon>
        <taxon>Alphaproteobacteria</taxon>
        <taxon>Rhodobacterales</taxon>
        <taxon>Paracoccaceae</taxon>
        <taxon>Pontivivens</taxon>
    </lineage>
</organism>
<dbReference type="Pfam" id="PF07536">
    <property type="entry name" value="HWE_HK"/>
    <property type="match status" value="1"/>
</dbReference>
<protein>
    <recommendedName>
        <fullName evidence="2">histidine kinase</fullName>
        <ecNumber evidence="2">2.7.13.3</ecNumber>
    </recommendedName>
</protein>
<keyword evidence="8" id="KW-1133">Transmembrane helix</keyword>
<proteinExistence type="predicted"/>
<dbReference type="AlphaFoldDB" id="A0A7S9LPG5"/>
<evidence type="ECO:0000313" key="11">
    <source>
        <dbReference type="Proteomes" id="UP000594800"/>
    </source>
</evidence>
<keyword evidence="8" id="KW-0812">Transmembrane</keyword>
<dbReference type="CDD" id="cd19410">
    <property type="entry name" value="HK9-like_sensor"/>
    <property type="match status" value="1"/>
</dbReference>
<evidence type="ECO:0000256" key="1">
    <source>
        <dbReference type="ARBA" id="ARBA00000085"/>
    </source>
</evidence>
<feature type="domain" description="Signal transduction histidine kinase HWE region" evidence="9">
    <location>
        <begin position="245"/>
        <end position="327"/>
    </location>
</feature>
<evidence type="ECO:0000256" key="6">
    <source>
        <dbReference type="ARBA" id="ARBA00022777"/>
    </source>
</evidence>
<keyword evidence="3" id="KW-0597">Phosphoprotein</keyword>
<dbReference type="RefSeq" id="WP_196102085.1">
    <property type="nucleotide sequence ID" value="NZ_CP064942.1"/>
</dbReference>
<keyword evidence="7" id="KW-0067">ATP-binding</keyword>
<keyword evidence="6" id="KW-0418">Kinase</keyword>
<dbReference type="KEGG" id="poz:I0K15_13785"/>
<dbReference type="GO" id="GO:0005524">
    <property type="term" value="F:ATP binding"/>
    <property type="evidence" value="ECO:0007669"/>
    <property type="project" value="UniProtKB-KW"/>
</dbReference>
<dbReference type="InterPro" id="IPR036890">
    <property type="entry name" value="HATPase_C_sf"/>
</dbReference>
<dbReference type="PANTHER" id="PTHR41523:SF8">
    <property type="entry name" value="ETHYLENE RESPONSE SENSOR PROTEIN"/>
    <property type="match status" value="1"/>
</dbReference>
<feature type="transmembrane region" description="Helical" evidence="8">
    <location>
        <begin position="192"/>
        <end position="215"/>
    </location>
</feature>
<gene>
    <name evidence="10" type="ORF">I0K15_13785</name>
</gene>
<dbReference type="EC" id="2.7.13.3" evidence="2"/>
<evidence type="ECO:0000259" key="9">
    <source>
        <dbReference type="SMART" id="SM00911"/>
    </source>
</evidence>
<dbReference type="InterPro" id="IPR011102">
    <property type="entry name" value="Sig_transdc_His_kinase_HWE"/>
</dbReference>
<dbReference type="SMART" id="SM00911">
    <property type="entry name" value="HWE_HK"/>
    <property type="match status" value="1"/>
</dbReference>
<keyword evidence="5" id="KW-0547">Nucleotide-binding</keyword>
<dbReference type="Pfam" id="PF05227">
    <property type="entry name" value="CHASE3"/>
    <property type="match status" value="1"/>
</dbReference>
<keyword evidence="8" id="KW-0472">Membrane</keyword>
<dbReference type="EMBL" id="CP064942">
    <property type="protein sequence ID" value="QPH52874.1"/>
    <property type="molecule type" value="Genomic_DNA"/>
</dbReference>
<evidence type="ECO:0000256" key="8">
    <source>
        <dbReference type="SAM" id="Phobius"/>
    </source>
</evidence>
<dbReference type="Proteomes" id="UP000594800">
    <property type="component" value="Chromosome"/>
</dbReference>
<evidence type="ECO:0000256" key="5">
    <source>
        <dbReference type="ARBA" id="ARBA00022741"/>
    </source>
</evidence>
<reference evidence="10 11" key="1">
    <citation type="submission" date="2020-11" db="EMBL/GenBank/DDBJ databases">
        <title>Description of Pontivivens ytuae sp. nov. isolated from deep sea sediment of Mariana Trench.</title>
        <authorList>
            <person name="Wang Z."/>
            <person name="Sun Q.-L."/>
            <person name="Xu X.-D."/>
            <person name="Tang Y.-Z."/>
            <person name="Zhang J."/>
        </authorList>
    </citation>
    <scope>NUCLEOTIDE SEQUENCE [LARGE SCALE GENOMIC DNA]</scope>
    <source>
        <strain evidence="10 11">MT2928</strain>
    </source>
</reference>
<comment type="catalytic activity">
    <reaction evidence="1">
        <text>ATP + protein L-histidine = ADP + protein N-phospho-L-histidine.</text>
        <dbReference type="EC" id="2.7.13.3"/>
    </reaction>
</comment>
<evidence type="ECO:0000313" key="10">
    <source>
        <dbReference type="EMBL" id="QPH52874.1"/>
    </source>
</evidence>
<dbReference type="InterPro" id="IPR007891">
    <property type="entry name" value="CHASE3"/>
</dbReference>
<feature type="transmembrane region" description="Helical" evidence="8">
    <location>
        <begin position="20"/>
        <end position="41"/>
    </location>
</feature>
<name>A0A7S9LPG5_9RHOB</name>
<dbReference type="Gene3D" id="3.30.565.10">
    <property type="entry name" value="Histidine kinase-like ATPase, C-terminal domain"/>
    <property type="match status" value="1"/>
</dbReference>